<dbReference type="EMBL" id="KQ086183">
    <property type="protein sequence ID" value="KLO06763.1"/>
    <property type="molecule type" value="Genomic_DNA"/>
</dbReference>
<dbReference type="Pfam" id="PF02469">
    <property type="entry name" value="Fasciclin"/>
    <property type="match status" value="1"/>
</dbReference>
<dbReference type="PANTHER" id="PTHR10900:SF122">
    <property type="entry name" value="FAS1 DOMAIN-CONTAINING PROTEIN"/>
    <property type="match status" value="1"/>
</dbReference>
<name>A0A0H2RB89_9AGAM</name>
<dbReference type="PROSITE" id="PS50213">
    <property type="entry name" value="FAS1"/>
    <property type="match status" value="2"/>
</dbReference>
<dbReference type="SUPFAM" id="SSF82153">
    <property type="entry name" value="FAS1 domain"/>
    <property type="match status" value="2"/>
</dbReference>
<evidence type="ECO:0000313" key="4">
    <source>
        <dbReference type="EMBL" id="KLO06763.1"/>
    </source>
</evidence>
<proteinExistence type="predicted"/>
<keyword evidence="2" id="KW-0732">Signal</keyword>
<dbReference type="InParanoid" id="A0A0H2RB89"/>
<evidence type="ECO:0000259" key="3">
    <source>
        <dbReference type="PROSITE" id="PS50213"/>
    </source>
</evidence>
<dbReference type="Gene3D" id="2.30.180.10">
    <property type="entry name" value="FAS1 domain"/>
    <property type="match status" value="2"/>
</dbReference>
<dbReference type="GO" id="GO:0005615">
    <property type="term" value="C:extracellular space"/>
    <property type="evidence" value="ECO:0007669"/>
    <property type="project" value="TreeGrafter"/>
</dbReference>
<feature type="signal peptide" evidence="2">
    <location>
        <begin position="1"/>
        <end position="16"/>
    </location>
</feature>
<dbReference type="InterPro" id="IPR000782">
    <property type="entry name" value="FAS1_domain"/>
</dbReference>
<dbReference type="AlphaFoldDB" id="A0A0H2RB89"/>
<feature type="region of interest" description="Disordered" evidence="1">
    <location>
        <begin position="431"/>
        <end position="643"/>
    </location>
</feature>
<evidence type="ECO:0000256" key="2">
    <source>
        <dbReference type="SAM" id="SignalP"/>
    </source>
</evidence>
<dbReference type="InterPro" id="IPR050904">
    <property type="entry name" value="Adhesion/Biosynth-related"/>
</dbReference>
<feature type="compositionally biased region" description="Pro residues" evidence="1">
    <location>
        <begin position="596"/>
        <end position="623"/>
    </location>
</feature>
<sequence>MLARLAALVALSGVLATSFARDWELFDEHQRQHGMHVPVQEHGHFDYFEPQPHHEWHHPELAHFEESAPEEEHRRPFPHPKKPVELAKTIYEFLETDPNFSRLFKVVNFSSEVTSLLNDSSKSVTFFALPNSAFPKRPPKGKKPEARSTGIMDLYNPLGWQMQQLETAEILVDEMDDILQRAAELIPGHDVREQFEKAITAILLYHTLPEELSPVQLALNSTFATSLKSVHGALGDEAQRIRVGKSLTPIGLSINLYSKVTRGLFTLTNGAVYTISKPLVPLPPAFDSVFLFQSHFSILTSALQHAGVDGLLKFSFRHPENTTAVTTVFAPTNAAFERLPPRLRLFLFSPFGKVVLKKLLQYHIVPNITVHTDWILNKTVEASSIEYGILEDNDEYAEFFEEDDGDFDFEAGTYDNEQEDDSSEMFGAQWMEHRRGPPPHSRGPRDPPPAGPRPPGRRAHKSSRGPFPNLHRVGCFGGPHRGPGAPWPEMHQPHFQPSHRFAGPPRGFCPPPPHPEWHAPPPPGSFPHPPPPHHEHAAPPPFGSHPPFSPPTGFCPPPSPHHWQGPPSPFGPHPPPPPGLCPPPPHADWHAAPHFSGPPPPPSSGFCPPPSRHAGPPPPPPPSGRHAPPSWRPHPRPKFPHPRLTQNITLELPTAATNHSLSVQLLKTEFKLPHLPPRFDSVVIVNGVPAKVADVTALNGAIHVVDRLIVPKRPGHPKGSPPGRGDGPGKPHPPGMEFVDEEWNDHVGDESEIEGEGDEWADWEEWLVEWAISIEHPEELFKEE</sequence>
<dbReference type="GO" id="GO:0016236">
    <property type="term" value="P:macroautophagy"/>
    <property type="evidence" value="ECO:0007669"/>
    <property type="project" value="TreeGrafter"/>
</dbReference>
<dbReference type="Proteomes" id="UP000053477">
    <property type="component" value="Unassembled WGS sequence"/>
</dbReference>
<accession>A0A0H2RB89</accession>
<organism evidence="4 5">
    <name type="scientific">Schizopora paradoxa</name>
    <dbReference type="NCBI Taxonomy" id="27342"/>
    <lineage>
        <taxon>Eukaryota</taxon>
        <taxon>Fungi</taxon>
        <taxon>Dikarya</taxon>
        <taxon>Basidiomycota</taxon>
        <taxon>Agaricomycotina</taxon>
        <taxon>Agaricomycetes</taxon>
        <taxon>Hymenochaetales</taxon>
        <taxon>Schizoporaceae</taxon>
        <taxon>Schizopora</taxon>
    </lineage>
</organism>
<feature type="compositionally biased region" description="Pro residues" evidence="1">
    <location>
        <begin position="438"/>
        <end position="454"/>
    </location>
</feature>
<dbReference type="STRING" id="27342.A0A0H2RB89"/>
<gene>
    <name evidence="4" type="ORF">SCHPADRAFT_1002149</name>
</gene>
<dbReference type="PANTHER" id="PTHR10900">
    <property type="entry name" value="PERIOSTIN-RELATED"/>
    <property type="match status" value="1"/>
</dbReference>
<dbReference type="InterPro" id="IPR036378">
    <property type="entry name" value="FAS1_dom_sf"/>
</dbReference>
<feature type="domain" description="FAS1" evidence="3">
    <location>
        <begin position="87"/>
        <end position="279"/>
    </location>
</feature>
<feature type="domain" description="FAS1" evidence="3">
    <location>
        <begin position="283"/>
        <end position="367"/>
    </location>
</feature>
<reference evidence="4 5" key="1">
    <citation type="submission" date="2015-04" db="EMBL/GenBank/DDBJ databases">
        <title>Complete genome sequence of Schizopora paradoxa KUC8140, a cosmopolitan wood degrader in East Asia.</title>
        <authorList>
            <consortium name="DOE Joint Genome Institute"/>
            <person name="Min B."/>
            <person name="Park H."/>
            <person name="Jang Y."/>
            <person name="Kim J.-J."/>
            <person name="Kim K.H."/>
            <person name="Pangilinan J."/>
            <person name="Lipzen A."/>
            <person name="Riley R."/>
            <person name="Grigoriev I.V."/>
            <person name="Spatafora J.W."/>
            <person name="Choi I.-G."/>
        </authorList>
    </citation>
    <scope>NUCLEOTIDE SEQUENCE [LARGE SCALE GENOMIC DNA]</scope>
    <source>
        <strain evidence="4 5">KUC8140</strain>
    </source>
</reference>
<evidence type="ECO:0000256" key="1">
    <source>
        <dbReference type="SAM" id="MobiDB-lite"/>
    </source>
</evidence>
<dbReference type="GO" id="GO:0000329">
    <property type="term" value="C:fungal-type vacuole membrane"/>
    <property type="evidence" value="ECO:0007669"/>
    <property type="project" value="TreeGrafter"/>
</dbReference>
<dbReference type="OrthoDB" id="7700931at2759"/>
<evidence type="ECO:0000313" key="5">
    <source>
        <dbReference type="Proteomes" id="UP000053477"/>
    </source>
</evidence>
<keyword evidence="5" id="KW-1185">Reference proteome</keyword>
<protein>
    <recommendedName>
        <fullName evidence="3">FAS1 domain-containing protein</fullName>
    </recommendedName>
</protein>
<feature type="chain" id="PRO_5005201625" description="FAS1 domain-containing protein" evidence="2">
    <location>
        <begin position="17"/>
        <end position="784"/>
    </location>
</feature>
<feature type="region of interest" description="Disordered" evidence="1">
    <location>
        <begin position="711"/>
        <end position="740"/>
    </location>
</feature>
<feature type="compositionally biased region" description="Pro residues" evidence="1">
    <location>
        <begin position="538"/>
        <end position="586"/>
    </location>
</feature>
<feature type="compositionally biased region" description="Pro residues" evidence="1">
    <location>
        <begin position="507"/>
        <end position="530"/>
    </location>
</feature>